<evidence type="ECO:0000313" key="9">
    <source>
        <dbReference type="EMBL" id="KAG2491145.1"/>
    </source>
</evidence>
<keyword evidence="3 6" id="KW-0479">Metal-binding</keyword>
<sequence>MVRAAPTGATASGHAALVAAASRRLSVLASLGLSPKPKRLPYLSASAGAGREVAAPLALHALSTAPSAASAPGLVCLTASPAPHPAWRQAPSARALAAACSSAPSSSAPASTASTSPAAPAAPPVSAPPAVLVLGIESSCDDTGIAVVDSQGRVLGEAIATQADVHAQWGGVVPNLARDAHAAAIDAAVEAALAAAGVGPQQLGAVAVTVGPGLGLCLRVGVAKARQIARTHRLPLVAVHHMEAHALVARLPAAAAAAARPAVRMAAVTLDPAAAPGTGPGPAAVAVQGAGAEGGRAAGSGRSEPPMGVRFEDPEPGAEPSTSAPSSTTPALAPASTTLHTTPGPSSAPAAAATPSTSQGSSAPLEGEGGDRQVDVAAVAADLVAAASVPFPFLCLLVSGGHNLLLLVRGVGSYVQLGTTVDDALGEAYDKVARLLGLELRPHGGAALEAVAREGDTRAFKFAEPMRKYATCDFSFAGLKTSTRLAIEQALGPERRAALGAEELRKTQANIAASFQAVAVAHLTNKTRRGVAWARELEPGLGHLVVAGGVAANGVVRAALKQLAESEGLQLVLPPPRWCTDNGVMVAWAGVERLAHGWAEPPPPPLPLPEAAPAEAAAPGGAAAPAEAAGAGEGQGAGAGSSGSGAEAEWIELKPRWPLTSEVHPRCAAARAEERRSVKRVRMATPLSDLMPPSLGGASGAGASGAGAGAVGQGAAGQGSATGAEVGAGATACPLCKKLADDVQQVAEERASLAGAGRSQGLEVLQIDAGEQEKWAPELLHYKVKAVPAFVLLDGQGRAVASTSQPRPYAQMQAALHALVERADPAPAPSLPPGAPPQPHRPR</sequence>
<dbReference type="InterPro" id="IPR000905">
    <property type="entry name" value="Gcp-like_dom"/>
</dbReference>
<evidence type="ECO:0000256" key="4">
    <source>
        <dbReference type="ARBA" id="ARBA00023315"/>
    </source>
</evidence>
<evidence type="ECO:0000256" key="5">
    <source>
        <dbReference type="ARBA" id="ARBA00048117"/>
    </source>
</evidence>
<comment type="caution">
    <text evidence="9">The sequence shown here is derived from an EMBL/GenBank/DDBJ whole genome shotgun (WGS) entry which is preliminary data.</text>
</comment>
<dbReference type="InterPro" id="IPR013766">
    <property type="entry name" value="Thioredoxin_domain"/>
</dbReference>
<evidence type="ECO:0000313" key="10">
    <source>
        <dbReference type="Proteomes" id="UP000612055"/>
    </source>
</evidence>
<feature type="compositionally biased region" description="Gly residues" evidence="7">
    <location>
        <begin position="697"/>
        <end position="717"/>
    </location>
</feature>
<reference evidence="9" key="1">
    <citation type="journal article" date="2020" name="bioRxiv">
        <title>Comparative genomics of Chlamydomonas.</title>
        <authorList>
            <person name="Craig R.J."/>
            <person name="Hasan A.R."/>
            <person name="Ness R.W."/>
            <person name="Keightley P.D."/>
        </authorList>
    </citation>
    <scope>NUCLEOTIDE SEQUENCE</scope>
    <source>
        <strain evidence="9">CCAP 11/70</strain>
    </source>
</reference>
<dbReference type="InterPro" id="IPR036249">
    <property type="entry name" value="Thioredoxin-like_sf"/>
</dbReference>
<dbReference type="PROSITE" id="PS51352">
    <property type="entry name" value="THIOREDOXIN_2"/>
    <property type="match status" value="1"/>
</dbReference>
<keyword evidence="6" id="KW-0496">Mitochondrion</keyword>
<feature type="compositionally biased region" description="Pro residues" evidence="7">
    <location>
        <begin position="826"/>
        <end position="843"/>
    </location>
</feature>
<keyword evidence="2 6" id="KW-0819">tRNA processing</keyword>
<dbReference type="OrthoDB" id="10259622at2759"/>
<organism evidence="9 10">
    <name type="scientific">Edaphochlamys debaryana</name>
    <dbReference type="NCBI Taxonomy" id="47281"/>
    <lineage>
        <taxon>Eukaryota</taxon>
        <taxon>Viridiplantae</taxon>
        <taxon>Chlorophyta</taxon>
        <taxon>core chlorophytes</taxon>
        <taxon>Chlorophyceae</taxon>
        <taxon>CS clade</taxon>
        <taxon>Chlamydomonadales</taxon>
        <taxon>Chlamydomonadales incertae sedis</taxon>
        <taxon>Edaphochlamys</taxon>
    </lineage>
</organism>
<keyword evidence="1 6" id="KW-0808">Transferase</keyword>
<proteinExistence type="inferred from homology"/>
<feature type="region of interest" description="Disordered" evidence="7">
    <location>
        <begin position="820"/>
        <end position="843"/>
    </location>
</feature>
<dbReference type="SUPFAM" id="SSF53067">
    <property type="entry name" value="Actin-like ATPase domain"/>
    <property type="match status" value="1"/>
</dbReference>
<dbReference type="AlphaFoldDB" id="A0A835XWI3"/>
<dbReference type="EMBL" id="JAEHOE010000056">
    <property type="protein sequence ID" value="KAG2491145.1"/>
    <property type="molecule type" value="Genomic_DNA"/>
</dbReference>
<evidence type="ECO:0000256" key="7">
    <source>
        <dbReference type="SAM" id="MobiDB-lite"/>
    </source>
</evidence>
<accession>A0A835XWI3</accession>
<evidence type="ECO:0000259" key="8">
    <source>
        <dbReference type="PROSITE" id="PS51352"/>
    </source>
</evidence>
<dbReference type="Gene3D" id="3.30.420.40">
    <property type="match status" value="3"/>
</dbReference>
<comment type="subunit">
    <text evidence="6">Homodimer.</text>
</comment>
<protein>
    <recommendedName>
        <fullName evidence="6">Glycoprotease 1</fullName>
    </recommendedName>
</protein>
<dbReference type="InterPro" id="IPR043129">
    <property type="entry name" value="ATPase_NBD"/>
</dbReference>
<comment type="catalytic activity">
    <reaction evidence="5 6">
        <text>L-threonylcarbamoyladenylate + adenosine(37) in tRNA = N(6)-L-threonylcarbamoyladenosine(37) in tRNA + AMP + H(+)</text>
        <dbReference type="Rhea" id="RHEA:37059"/>
        <dbReference type="Rhea" id="RHEA-COMP:10162"/>
        <dbReference type="Rhea" id="RHEA-COMP:10163"/>
        <dbReference type="ChEBI" id="CHEBI:15378"/>
        <dbReference type="ChEBI" id="CHEBI:73682"/>
        <dbReference type="ChEBI" id="CHEBI:74411"/>
        <dbReference type="ChEBI" id="CHEBI:74418"/>
        <dbReference type="ChEBI" id="CHEBI:456215"/>
        <dbReference type="EC" id="2.3.1.234"/>
    </reaction>
</comment>
<dbReference type="Proteomes" id="UP000612055">
    <property type="component" value="Unassembled WGS sequence"/>
</dbReference>
<dbReference type="HAMAP" id="MF_01445">
    <property type="entry name" value="TsaD"/>
    <property type="match status" value="1"/>
</dbReference>
<dbReference type="PANTHER" id="PTHR11735">
    <property type="entry name" value="TRNA N6-ADENOSINE THREONYLCARBAMOYLTRANSFERASE"/>
    <property type="match status" value="1"/>
</dbReference>
<feature type="region of interest" description="Disordered" evidence="7">
    <location>
        <begin position="662"/>
        <end position="724"/>
    </location>
</feature>
<dbReference type="FunFam" id="3.30.420.40:FF:000133">
    <property type="entry name" value="Probable tRNA N6-adenosine threonylcarbamoyltransferase, mitochondrial"/>
    <property type="match status" value="1"/>
</dbReference>
<dbReference type="GO" id="GO:0046872">
    <property type="term" value="F:metal ion binding"/>
    <property type="evidence" value="ECO:0007669"/>
    <property type="project" value="UniProtKB-KW"/>
</dbReference>
<comment type="function">
    <text evidence="6">Required for the formation of a threonylcarbamoyl group on adenosine at position 37 (t(6)A37) in mitochondrial tRNAs that read codons beginning with adenine. Probably involved in the transfer of the threonylcarbamoyl moiety of threonylcarbamoyl-AMP (TC-AMP) to the N6 group of A37. Involved in mitochondrial genome maintenance.</text>
</comment>
<feature type="compositionally biased region" description="Pro residues" evidence="7">
    <location>
        <begin position="600"/>
        <end position="610"/>
    </location>
</feature>
<keyword evidence="10" id="KW-1185">Reference proteome</keyword>
<dbReference type="PANTHER" id="PTHR11735:SF6">
    <property type="entry name" value="TRNA N6-ADENOSINE THREONYLCARBAMOYLTRANSFERASE, MITOCHONDRIAL"/>
    <property type="match status" value="1"/>
</dbReference>
<dbReference type="Gene3D" id="3.40.30.10">
    <property type="entry name" value="Glutaredoxin"/>
    <property type="match status" value="1"/>
</dbReference>
<keyword evidence="4 6" id="KW-0012">Acyltransferase</keyword>
<feature type="compositionally biased region" description="Low complexity" evidence="7">
    <location>
        <begin position="611"/>
        <end position="630"/>
    </location>
</feature>
<feature type="compositionally biased region" description="Low complexity" evidence="7">
    <location>
        <begin position="277"/>
        <end position="290"/>
    </location>
</feature>
<dbReference type="Pfam" id="PF00814">
    <property type="entry name" value="TsaD"/>
    <property type="match status" value="2"/>
</dbReference>
<name>A0A835XWI3_9CHLO</name>
<dbReference type="CDD" id="cd24134">
    <property type="entry name" value="ASKHA_NBD_OSGEPL1_QRI7_euk"/>
    <property type="match status" value="1"/>
</dbReference>
<feature type="region of interest" description="Disordered" evidence="7">
    <location>
        <begin position="600"/>
        <end position="647"/>
    </location>
</feature>
<dbReference type="GO" id="GO:0005739">
    <property type="term" value="C:mitochondrion"/>
    <property type="evidence" value="ECO:0007669"/>
    <property type="project" value="UniProtKB-SubCell"/>
</dbReference>
<comment type="subcellular location">
    <subcellularLocation>
        <location evidence="6">Mitochondrion</location>
    </subcellularLocation>
</comment>
<evidence type="ECO:0000256" key="2">
    <source>
        <dbReference type="ARBA" id="ARBA00022694"/>
    </source>
</evidence>
<comment type="cofactor">
    <cofactor evidence="6">
        <name>a divalent metal cation</name>
        <dbReference type="ChEBI" id="CHEBI:60240"/>
    </cofactor>
    <text evidence="6">Binds 1 divalent metal cation per subunit.</text>
</comment>
<evidence type="ECO:0000256" key="3">
    <source>
        <dbReference type="ARBA" id="ARBA00022723"/>
    </source>
</evidence>
<evidence type="ECO:0000256" key="1">
    <source>
        <dbReference type="ARBA" id="ARBA00022679"/>
    </source>
</evidence>
<dbReference type="PRINTS" id="PR00789">
    <property type="entry name" value="OSIALOPTASE"/>
</dbReference>
<comment type="similarity">
    <text evidence="6">Belongs to the KAE1 / TsaD family.</text>
</comment>
<dbReference type="GO" id="GO:0061711">
    <property type="term" value="F:tRNA N(6)-L-threonylcarbamoyladenine synthase activity"/>
    <property type="evidence" value="ECO:0007669"/>
    <property type="project" value="UniProtKB-EC"/>
</dbReference>
<feature type="compositionally biased region" description="Gly residues" evidence="7">
    <location>
        <begin position="631"/>
        <end position="643"/>
    </location>
</feature>
<gene>
    <name evidence="6" type="primary">GCP1</name>
    <name evidence="9" type="ORF">HYH03_010587</name>
</gene>
<dbReference type="GO" id="GO:0002949">
    <property type="term" value="P:tRNA threonylcarbamoyladenosine modification"/>
    <property type="evidence" value="ECO:0007669"/>
    <property type="project" value="UniProtKB-UniRule"/>
</dbReference>
<dbReference type="InterPro" id="IPR017861">
    <property type="entry name" value="KAE1/TsaD"/>
</dbReference>
<dbReference type="InterPro" id="IPR022450">
    <property type="entry name" value="TsaD"/>
</dbReference>
<feature type="region of interest" description="Disordered" evidence="7">
    <location>
        <begin position="277"/>
        <end position="369"/>
    </location>
</feature>
<dbReference type="SUPFAM" id="SSF52833">
    <property type="entry name" value="Thioredoxin-like"/>
    <property type="match status" value="1"/>
</dbReference>
<evidence type="ECO:0000256" key="6">
    <source>
        <dbReference type="HAMAP-Rule" id="MF_03179"/>
    </source>
</evidence>
<feature type="domain" description="Thioredoxin" evidence="8">
    <location>
        <begin position="618"/>
        <end position="821"/>
    </location>
</feature>
<feature type="compositionally biased region" description="Low complexity" evidence="7">
    <location>
        <begin position="318"/>
        <end position="364"/>
    </location>
</feature>